<dbReference type="KEGG" id="ape:APE_0883c"/>
<dbReference type="AlphaFoldDB" id="Q05E40"/>
<dbReference type="STRING" id="272557.APE_0883c"/>
<keyword evidence="2" id="KW-1185">Reference proteome</keyword>
<evidence type="ECO:0000313" key="2">
    <source>
        <dbReference type="Proteomes" id="UP000002518"/>
    </source>
</evidence>
<dbReference type="Proteomes" id="UP000002518">
    <property type="component" value="Chromosome"/>
</dbReference>
<sequence length="76" mass="8935">MEEVTILYGRRGRRRAEALAWFFERLGLRVVLREDGGEGVSVKYAGVWWEDPDEAIRHIVSRRYTRREAPTLFDAP</sequence>
<dbReference type="RefSeq" id="WP_010866044.1">
    <property type="nucleotide sequence ID" value="NC_000854.2"/>
</dbReference>
<gene>
    <name evidence="1" type="ordered locus">APE_0883c</name>
</gene>
<accession>Q05E40</accession>
<name>Q05E40_AERPE</name>
<dbReference type="eggNOG" id="arCOG15122">
    <property type="taxonomic scope" value="Archaea"/>
</dbReference>
<protein>
    <submittedName>
        <fullName evidence="1">Uncharacterized protein</fullName>
    </submittedName>
</protein>
<dbReference type="GeneID" id="4525274"/>
<organism evidence="1 2">
    <name type="scientific">Aeropyrum pernix (strain ATCC 700893 / DSM 11879 / JCM 9820 / NBRC 100138 / K1)</name>
    <dbReference type="NCBI Taxonomy" id="272557"/>
    <lineage>
        <taxon>Archaea</taxon>
        <taxon>Thermoproteota</taxon>
        <taxon>Thermoprotei</taxon>
        <taxon>Desulfurococcales</taxon>
        <taxon>Desulfurococcaceae</taxon>
        <taxon>Aeropyrum</taxon>
    </lineage>
</organism>
<dbReference type="EnsemblBacteria" id="BAF34761">
    <property type="protein sequence ID" value="BAF34761"/>
    <property type="gene ID" value="APE_0883c"/>
</dbReference>
<evidence type="ECO:0000313" key="1">
    <source>
        <dbReference type="EMBL" id="BAF34761.1"/>
    </source>
</evidence>
<reference evidence="1 2" key="1">
    <citation type="journal article" date="1999" name="DNA Res.">
        <title>Complete genome sequence of an aerobic hyper-thermophilic crenarchaeon, Aeropyrum pernix K1.</title>
        <authorList>
            <person name="Kawarabayasi Y."/>
            <person name="Hino Y."/>
            <person name="Horikawa H."/>
            <person name="Yamazaki S."/>
            <person name="Haikawa Y."/>
            <person name="Jin-no K."/>
            <person name="Takahashi M."/>
            <person name="Sekine M."/>
            <person name="Baba S."/>
            <person name="Ankai A."/>
            <person name="Kosugi H."/>
            <person name="Hosoyama A."/>
            <person name="Fukui S."/>
            <person name="Nagai Y."/>
            <person name="Nishijima K."/>
            <person name="Nakazawa H."/>
            <person name="Takamiya M."/>
            <person name="Masuda S."/>
            <person name="Funahashi T."/>
            <person name="Tanaka T."/>
            <person name="Kudoh Y."/>
            <person name="Yamazaki J."/>
            <person name="Kushida N."/>
            <person name="Oguchi A."/>
            <person name="Aoki K."/>
            <person name="Kubota K."/>
            <person name="Nakamura Y."/>
            <person name="Nomura N."/>
            <person name="Sako Y."/>
            <person name="Kikuchi H."/>
        </authorList>
    </citation>
    <scope>NUCLEOTIDE SEQUENCE [LARGE SCALE GENOMIC DNA]</scope>
    <source>
        <strain evidence="2">ATCC 700893 / DSM 11879 / JCM 9820 / NBRC 100138 / K1</strain>
    </source>
</reference>
<proteinExistence type="predicted"/>
<dbReference type="EMBL" id="BA000002">
    <property type="protein sequence ID" value="BAF34761.1"/>
    <property type="molecule type" value="Genomic_DNA"/>
</dbReference>